<evidence type="ECO:0000256" key="2">
    <source>
        <dbReference type="ARBA" id="ARBA00022723"/>
    </source>
</evidence>
<evidence type="ECO:0000313" key="4">
    <source>
        <dbReference type="EMBL" id="KAJ8928409.1"/>
    </source>
</evidence>
<keyword evidence="5" id="KW-1185">Reference proteome</keyword>
<organism evidence="4 5">
    <name type="scientific">Rhamnusium bicolor</name>
    <dbReference type="NCBI Taxonomy" id="1586634"/>
    <lineage>
        <taxon>Eukaryota</taxon>
        <taxon>Metazoa</taxon>
        <taxon>Ecdysozoa</taxon>
        <taxon>Arthropoda</taxon>
        <taxon>Hexapoda</taxon>
        <taxon>Insecta</taxon>
        <taxon>Pterygota</taxon>
        <taxon>Neoptera</taxon>
        <taxon>Endopterygota</taxon>
        <taxon>Coleoptera</taxon>
        <taxon>Polyphaga</taxon>
        <taxon>Cucujiformia</taxon>
        <taxon>Chrysomeloidea</taxon>
        <taxon>Cerambycidae</taxon>
        <taxon>Lepturinae</taxon>
        <taxon>Rhagiini</taxon>
        <taxon>Rhamnusium</taxon>
    </lineage>
</organism>
<dbReference type="PANTHER" id="PTHR23080:SF144">
    <property type="entry name" value="SPINDLE AND KINETOCHORE ASSOCIATED COMPLEX SUBUNIT 3"/>
    <property type="match status" value="1"/>
</dbReference>
<dbReference type="InterPro" id="IPR027806">
    <property type="entry name" value="HARBI1_dom"/>
</dbReference>
<comment type="cofactor">
    <cofactor evidence="1">
        <name>a divalent metal cation</name>
        <dbReference type="ChEBI" id="CHEBI:60240"/>
    </cofactor>
</comment>
<dbReference type="GO" id="GO:0046872">
    <property type="term" value="F:metal ion binding"/>
    <property type="evidence" value="ECO:0007669"/>
    <property type="project" value="UniProtKB-KW"/>
</dbReference>
<comment type="caution">
    <text evidence="4">The sequence shown here is derived from an EMBL/GenBank/DDBJ whole genome shotgun (WGS) entry which is preliminary data.</text>
</comment>
<dbReference type="PANTHER" id="PTHR23080">
    <property type="entry name" value="THAP DOMAIN PROTEIN"/>
    <property type="match status" value="1"/>
</dbReference>
<accession>A0AAV8WPI6</accession>
<evidence type="ECO:0000259" key="3">
    <source>
        <dbReference type="Pfam" id="PF13359"/>
    </source>
</evidence>
<feature type="domain" description="DDE Tnp4" evidence="3">
    <location>
        <begin position="139"/>
        <end position="218"/>
    </location>
</feature>
<name>A0AAV8WPI6_9CUCU</name>
<protein>
    <recommendedName>
        <fullName evidence="3">DDE Tnp4 domain-containing protein</fullName>
    </recommendedName>
</protein>
<dbReference type="Pfam" id="PF13359">
    <property type="entry name" value="DDE_Tnp_4"/>
    <property type="match status" value="1"/>
</dbReference>
<sequence length="225" mass="25919">MTFVNTSDSSLSGIFVQNWKSRNNIEQRAIYVIEKNPKLYLGIPKESLFIIELLSEKCQLPRIDIYVILKKIKLNLPYEILADDFCLAAASICNVIKRALPELTVCLKPFIQWKTIEEIRENLLIPFRHRYKNIQCIIIDCFETSIQKPSDSVLQSFSWSAYKCCNTMKFLICCTPDGLISFIFKGFGGRITDKIIVEESGFLDLLKPGFHVMADRGLKHLEEQL</sequence>
<dbReference type="Proteomes" id="UP001162156">
    <property type="component" value="Unassembled WGS sequence"/>
</dbReference>
<dbReference type="EMBL" id="JANEYF010005380">
    <property type="protein sequence ID" value="KAJ8928409.1"/>
    <property type="molecule type" value="Genomic_DNA"/>
</dbReference>
<gene>
    <name evidence="4" type="ORF">NQ314_018998</name>
</gene>
<evidence type="ECO:0000256" key="1">
    <source>
        <dbReference type="ARBA" id="ARBA00001968"/>
    </source>
</evidence>
<proteinExistence type="predicted"/>
<dbReference type="AlphaFoldDB" id="A0AAV8WPI6"/>
<keyword evidence="2" id="KW-0479">Metal-binding</keyword>
<evidence type="ECO:0000313" key="5">
    <source>
        <dbReference type="Proteomes" id="UP001162156"/>
    </source>
</evidence>
<reference evidence="4" key="1">
    <citation type="journal article" date="2023" name="Insect Mol. Biol.">
        <title>Genome sequencing provides insights into the evolution of gene families encoding plant cell wall-degrading enzymes in longhorned beetles.</title>
        <authorList>
            <person name="Shin N.R."/>
            <person name="Okamura Y."/>
            <person name="Kirsch R."/>
            <person name="Pauchet Y."/>
        </authorList>
    </citation>
    <scope>NUCLEOTIDE SEQUENCE</scope>
    <source>
        <strain evidence="4">RBIC_L_NR</strain>
    </source>
</reference>